<proteinExistence type="predicted"/>
<evidence type="ECO:0000259" key="1">
    <source>
        <dbReference type="Pfam" id="PF24728"/>
    </source>
</evidence>
<protein>
    <recommendedName>
        <fullName evidence="1">DUF7680 domain-containing protein</fullName>
    </recommendedName>
</protein>
<feature type="domain" description="DUF7680" evidence="1">
    <location>
        <begin position="4"/>
        <end position="166"/>
    </location>
</feature>
<reference evidence="2" key="1">
    <citation type="journal article" date="2015" name="Nature">
        <title>Complex archaea that bridge the gap between prokaryotes and eukaryotes.</title>
        <authorList>
            <person name="Spang A."/>
            <person name="Saw J.H."/>
            <person name="Jorgensen S.L."/>
            <person name="Zaremba-Niedzwiedzka K."/>
            <person name="Martijn J."/>
            <person name="Lind A.E."/>
            <person name="van Eijk R."/>
            <person name="Schleper C."/>
            <person name="Guy L."/>
            <person name="Ettema T.J."/>
        </authorList>
    </citation>
    <scope>NUCLEOTIDE SEQUENCE</scope>
</reference>
<evidence type="ECO:0000313" key="2">
    <source>
        <dbReference type="EMBL" id="KKM69311.1"/>
    </source>
</evidence>
<dbReference type="InterPro" id="IPR056097">
    <property type="entry name" value="DUF7680"/>
</dbReference>
<sequence>MNTFQLNIIKDNDNKLIYQIFSKENHNKSKISKNIRFNATKHNIRSQFRKLAHTYGWRLTLIEPYIKEILRNNKIKNGNDKNVQINLKYEKADQNYKRNKIIIDEEDGVRLALLFKTACRIRKMGKIDKILLNLKSLSREEAYYWYSKVFNNGRKQNGVRALRILMVS</sequence>
<dbReference type="AlphaFoldDB" id="A0A0F9K3Y8"/>
<name>A0A0F9K3Y8_9ZZZZ</name>
<gene>
    <name evidence="2" type="ORF">LCGC14_1452040</name>
</gene>
<dbReference type="EMBL" id="LAZR01010010">
    <property type="protein sequence ID" value="KKM69311.1"/>
    <property type="molecule type" value="Genomic_DNA"/>
</dbReference>
<dbReference type="Pfam" id="PF24728">
    <property type="entry name" value="DUF7680"/>
    <property type="match status" value="1"/>
</dbReference>
<comment type="caution">
    <text evidence="2">The sequence shown here is derived from an EMBL/GenBank/DDBJ whole genome shotgun (WGS) entry which is preliminary data.</text>
</comment>
<organism evidence="2">
    <name type="scientific">marine sediment metagenome</name>
    <dbReference type="NCBI Taxonomy" id="412755"/>
    <lineage>
        <taxon>unclassified sequences</taxon>
        <taxon>metagenomes</taxon>
        <taxon>ecological metagenomes</taxon>
    </lineage>
</organism>
<accession>A0A0F9K3Y8</accession>